<sequence length="246" mass="28191">MASAKAARPPTSPTSATFDIHQPSWFRELHLQPRRISQPKYEGFPPRGMDSGVNLELWNRFIGMEPQASDAPLDGGYLLVCRRKVANKLKEFQARMLKEKNLDFRDWESTYSYRDPDSVMMNIFRDENGKLCPQHIWGRCLSWGQTVRAMERSSDIHILMKAGAPIFSTDSYWSAVEAGMVTDPRSRVQRVIRYDVGEGPISTEGVVIWEKSKHKPLGTRFEDQDWSRDPNANYPDANPIFVAEPL</sequence>
<protein>
    <submittedName>
        <fullName evidence="1">Uncharacterized protein</fullName>
    </submittedName>
</protein>
<organism evidence="1 2">
    <name type="scientific">Lasiosphaeris hirsuta</name>
    <dbReference type="NCBI Taxonomy" id="260670"/>
    <lineage>
        <taxon>Eukaryota</taxon>
        <taxon>Fungi</taxon>
        <taxon>Dikarya</taxon>
        <taxon>Ascomycota</taxon>
        <taxon>Pezizomycotina</taxon>
        <taxon>Sordariomycetes</taxon>
        <taxon>Sordariomycetidae</taxon>
        <taxon>Sordariales</taxon>
        <taxon>Lasiosphaeriaceae</taxon>
        <taxon>Lasiosphaeris</taxon>
    </lineage>
</organism>
<name>A0AA40DZZ0_9PEZI</name>
<evidence type="ECO:0000313" key="2">
    <source>
        <dbReference type="Proteomes" id="UP001172102"/>
    </source>
</evidence>
<gene>
    <name evidence="1" type="ORF">B0H67DRAFT_572739</name>
</gene>
<dbReference type="EMBL" id="JAUKUA010000003">
    <property type="protein sequence ID" value="KAK0719241.1"/>
    <property type="molecule type" value="Genomic_DNA"/>
</dbReference>
<dbReference type="Proteomes" id="UP001172102">
    <property type="component" value="Unassembled WGS sequence"/>
</dbReference>
<evidence type="ECO:0000313" key="1">
    <source>
        <dbReference type="EMBL" id="KAK0719241.1"/>
    </source>
</evidence>
<comment type="caution">
    <text evidence="1">The sequence shown here is derived from an EMBL/GenBank/DDBJ whole genome shotgun (WGS) entry which is preliminary data.</text>
</comment>
<accession>A0AA40DZZ0</accession>
<reference evidence="1" key="1">
    <citation type="submission" date="2023-06" db="EMBL/GenBank/DDBJ databases">
        <title>Genome-scale phylogeny and comparative genomics of the fungal order Sordariales.</title>
        <authorList>
            <consortium name="Lawrence Berkeley National Laboratory"/>
            <person name="Hensen N."/>
            <person name="Bonometti L."/>
            <person name="Westerberg I."/>
            <person name="Brannstrom I.O."/>
            <person name="Guillou S."/>
            <person name="Cros-Aarteil S."/>
            <person name="Calhoun S."/>
            <person name="Haridas S."/>
            <person name="Kuo A."/>
            <person name="Mondo S."/>
            <person name="Pangilinan J."/>
            <person name="Riley R."/>
            <person name="Labutti K."/>
            <person name="Andreopoulos B."/>
            <person name="Lipzen A."/>
            <person name="Chen C."/>
            <person name="Yanf M."/>
            <person name="Daum C."/>
            <person name="Ng V."/>
            <person name="Clum A."/>
            <person name="Steindorff A."/>
            <person name="Ohm R."/>
            <person name="Martin F."/>
            <person name="Silar P."/>
            <person name="Natvig D."/>
            <person name="Lalanne C."/>
            <person name="Gautier V."/>
            <person name="Ament-Velasquez S.L."/>
            <person name="Kruys A."/>
            <person name="Hutchinson M.I."/>
            <person name="Powell A.J."/>
            <person name="Barry K."/>
            <person name="Miller A.N."/>
            <person name="Grigoriev I.V."/>
            <person name="Debuchy R."/>
            <person name="Gladieux P."/>
            <person name="Thoren M.H."/>
            <person name="Johannesson H."/>
        </authorList>
    </citation>
    <scope>NUCLEOTIDE SEQUENCE</scope>
    <source>
        <strain evidence="1">SMH4607-1</strain>
    </source>
</reference>
<proteinExistence type="predicted"/>
<dbReference type="AlphaFoldDB" id="A0AA40DZZ0"/>
<keyword evidence="2" id="KW-1185">Reference proteome</keyword>